<dbReference type="eggNOG" id="ENOG5033EY0">
    <property type="taxonomic scope" value="Bacteria"/>
</dbReference>
<dbReference type="HOGENOM" id="CLU_1531921_0_0_6"/>
<dbReference type="KEGG" id="vvy:VV3022"/>
<gene>
    <name evidence="1" type="ordered locus">VV3022</name>
</gene>
<dbReference type="InterPro" id="IPR021482">
    <property type="entry name" value="DUF3135"/>
</dbReference>
<protein>
    <recommendedName>
        <fullName evidence="3">DUF3135 domain-containing protein</fullName>
    </recommendedName>
</protein>
<dbReference type="Proteomes" id="UP000002675">
    <property type="component" value="Chromosome I"/>
</dbReference>
<dbReference type="AlphaFoldDB" id="Q7MH50"/>
<proteinExistence type="predicted"/>
<dbReference type="Pfam" id="PF11333">
    <property type="entry name" value="DUF3135"/>
    <property type="match status" value="1"/>
</dbReference>
<dbReference type="EMBL" id="BA000037">
    <property type="protein sequence ID" value="BAC95786.1"/>
    <property type="molecule type" value="Genomic_DNA"/>
</dbReference>
<organism evidence="1 2">
    <name type="scientific">Vibrio vulnificus (strain YJ016)</name>
    <dbReference type="NCBI Taxonomy" id="196600"/>
    <lineage>
        <taxon>Bacteria</taxon>
        <taxon>Pseudomonadati</taxon>
        <taxon>Pseudomonadota</taxon>
        <taxon>Gammaproteobacteria</taxon>
        <taxon>Vibrionales</taxon>
        <taxon>Vibrionaceae</taxon>
        <taxon>Vibrio</taxon>
    </lineage>
</organism>
<evidence type="ECO:0000313" key="2">
    <source>
        <dbReference type="Proteomes" id="UP000002675"/>
    </source>
</evidence>
<reference evidence="1 2" key="1">
    <citation type="journal article" date="2003" name="Genome Res.">
        <title>Comparative genome analysis of Vibrio vulnificus, a marine pathogen.</title>
        <authorList>
            <person name="Chen C.Y."/>
            <person name="Wu K.M."/>
            <person name="Chang Y.C."/>
            <person name="Chang C.H."/>
            <person name="Tsai H.C."/>
            <person name="Liao T.L."/>
            <person name="Liu Y.M."/>
            <person name="Chen H.J."/>
            <person name="Shen A.B."/>
            <person name="Li J.C."/>
            <person name="Su T.L."/>
            <person name="Shao C.P."/>
            <person name="Lee C.T."/>
            <person name="Hor L.I."/>
            <person name="Tsai S.F."/>
        </authorList>
    </citation>
    <scope>NUCLEOTIDE SEQUENCE [LARGE SCALE GENOMIC DNA]</scope>
    <source>
        <strain evidence="1 2">YJ016</strain>
    </source>
</reference>
<name>Q7MH50_VIBVY</name>
<evidence type="ECO:0000313" key="1">
    <source>
        <dbReference type="EMBL" id="BAC95786.1"/>
    </source>
</evidence>
<sequence length="175" mass="20117">MIISRSRDASLFIDHLTLLISKSNSLYHFLDKQFPPFPFTESDICFVYRYCLFYQQQNTGRVVMGSLQTEQQLPSFDEMMALAAENPDAFNQFKQDMCQEMIQSASEAMRERLLAQQSHIDLVISRCKNPVHTNVVLMNELTKQMVKFREALDSDGSELQAPSAEVIPFAPKGFY</sequence>
<evidence type="ECO:0008006" key="3">
    <source>
        <dbReference type="Google" id="ProtNLM"/>
    </source>
</evidence>
<accession>Q7MH50</accession>